<accession>A0A8J5F1P3</accession>
<keyword evidence="1" id="KW-0472">Membrane</keyword>
<keyword evidence="1" id="KW-1133">Transmembrane helix</keyword>
<dbReference type="Pfam" id="PF12043">
    <property type="entry name" value="DUF3527"/>
    <property type="match status" value="1"/>
</dbReference>
<evidence type="ECO:0000313" key="2">
    <source>
        <dbReference type="EMBL" id="KAG6479391.1"/>
    </source>
</evidence>
<reference evidence="2 3" key="1">
    <citation type="submission" date="2020-08" db="EMBL/GenBank/DDBJ databases">
        <title>Plant Genome Project.</title>
        <authorList>
            <person name="Zhang R.-G."/>
        </authorList>
    </citation>
    <scope>NUCLEOTIDE SEQUENCE [LARGE SCALE GENOMIC DNA]</scope>
    <source>
        <tissue evidence="2">Rhizome</tissue>
    </source>
</reference>
<sequence length="491" mass="55355">MISRPVSQHHSHGALCEAIQNPGKIAIQILVNRKLNTSRKDYRQYLLLLHPKPPKCSRRLRQMQRTFLSSHELSFHECMFSINNHQVWRIIPSMNNGDEFLVECSPVVRLGNVVQRPSSIMHNSIEEMVKRISLKETSLFRLTSIKEKRMIKIDKALDSKNSTTAFIHCVWESDLPYFEFVSDDLRGEAFVASPVEVETAANKSLDYVYIFQLPKTSGNLSNKSVNFSDAAHVVGKMTVSSSLIVSLDRSKFMETEFVLFDTKGERSKEKDTPSFQSKNLTEILPPRSSLKHNPKHKFGESNSDQFEFLPQTINELEPLTNGLLSNFESAAILLRDYGYKSSKVEPYGGWGLKFLEQASSVQSHKERHKELNVLLPAGLHGGPVIKHSGPLSLIDRWKSGRHCDCGGWDVGCPLTVLKNDSVCSKADMEEDSKPFELFIENGKKSDPTLKLLNMSKGIYVVNFVPTLSAFQAFAIAVAFIHSQTPDLCPKL</sequence>
<gene>
    <name evidence="2" type="ORF">ZIOFF_062854</name>
</gene>
<protein>
    <submittedName>
        <fullName evidence="2">Uncharacterized protein</fullName>
    </submittedName>
</protein>
<dbReference type="Proteomes" id="UP000734854">
    <property type="component" value="Unassembled WGS sequence"/>
</dbReference>
<keyword evidence="3" id="KW-1185">Reference proteome</keyword>
<dbReference type="PANTHER" id="PTHR31390">
    <property type="entry name" value="EXPRESSED PROTEIN"/>
    <property type="match status" value="1"/>
</dbReference>
<evidence type="ECO:0000313" key="3">
    <source>
        <dbReference type="Proteomes" id="UP000734854"/>
    </source>
</evidence>
<dbReference type="InterPro" id="IPR021916">
    <property type="entry name" value="DUF3527"/>
</dbReference>
<dbReference type="EMBL" id="JACMSC010000017">
    <property type="protein sequence ID" value="KAG6479391.1"/>
    <property type="molecule type" value="Genomic_DNA"/>
</dbReference>
<evidence type="ECO:0000256" key="1">
    <source>
        <dbReference type="SAM" id="Phobius"/>
    </source>
</evidence>
<dbReference type="AlphaFoldDB" id="A0A8J5F1P3"/>
<keyword evidence="1" id="KW-0812">Transmembrane</keyword>
<dbReference type="PANTHER" id="PTHR31390:SF2">
    <property type="entry name" value="EXPRESSED PROTEIN"/>
    <property type="match status" value="1"/>
</dbReference>
<proteinExistence type="predicted"/>
<feature type="transmembrane region" description="Helical" evidence="1">
    <location>
        <begin position="459"/>
        <end position="481"/>
    </location>
</feature>
<name>A0A8J5F1P3_ZINOF</name>
<organism evidence="2 3">
    <name type="scientific">Zingiber officinale</name>
    <name type="common">Ginger</name>
    <name type="synonym">Amomum zingiber</name>
    <dbReference type="NCBI Taxonomy" id="94328"/>
    <lineage>
        <taxon>Eukaryota</taxon>
        <taxon>Viridiplantae</taxon>
        <taxon>Streptophyta</taxon>
        <taxon>Embryophyta</taxon>
        <taxon>Tracheophyta</taxon>
        <taxon>Spermatophyta</taxon>
        <taxon>Magnoliopsida</taxon>
        <taxon>Liliopsida</taxon>
        <taxon>Zingiberales</taxon>
        <taxon>Zingiberaceae</taxon>
        <taxon>Zingiber</taxon>
    </lineage>
</organism>
<comment type="caution">
    <text evidence="2">The sequence shown here is derived from an EMBL/GenBank/DDBJ whole genome shotgun (WGS) entry which is preliminary data.</text>
</comment>